<evidence type="ECO:0008006" key="3">
    <source>
        <dbReference type="Google" id="ProtNLM"/>
    </source>
</evidence>
<dbReference type="AlphaFoldDB" id="A0A816UU27"/>
<evidence type="ECO:0000313" key="2">
    <source>
        <dbReference type="Proteomes" id="UP000663856"/>
    </source>
</evidence>
<dbReference type="Proteomes" id="UP000663856">
    <property type="component" value="Unassembled WGS sequence"/>
</dbReference>
<accession>A0A816UU27</accession>
<protein>
    <recommendedName>
        <fullName evidence="3">Endonuclease/exonuclease/phosphatase domain-containing protein</fullName>
    </recommendedName>
</protein>
<dbReference type="EMBL" id="CAJNRF010009747">
    <property type="protein sequence ID" value="CAF2113181.1"/>
    <property type="molecule type" value="Genomic_DNA"/>
</dbReference>
<gene>
    <name evidence="1" type="ORF">WKI299_LOCUS22684</name>
</gene>
<sequence length="344" mass="39393">MIYSGVHSDNKTRRAHDVAICLDPIATKVWKDSGSEWEAVSERIIKIRLKCTPVDITVLSVYSPVNSSAKQMANDADKFYSDLQDNINNVSTNDMHIIMGDLNARMGGNQQQLSSTNSVEPFIADVEYENGARLVDLREINNIIVSNKFFQQKLLHQTSWMHPGNKIWHMIDYTGSITACRDKNLEVKYKNKYKRLRKLAKTKIEHRQEEYWDEVCKDIEKFIKSNDPAAAFSIIRRLKGGSKRVENMPIEDKNGKVLVNSTDQLKRCREYFCELLNVHSTVDPYVINKVQITTTARLELERQNAQPSFEEVKRALNQMKSRKAPGSDEVTADILKADAEPVIK</sequence>
<organism evidence="1 2">
    <name type="scientific">Rotaria magnacalcarata</name>
    <dbReference type="NCBI Taxonomy" id="392030"/>
    <lineage>
        <taxon>Eukaryota</taxon>
        <taxon>Metazoa</taxon>
        <taxon>Spiralia</taxon>
        <taxon>Gnathifera</taxon>
        <taxon>Rotifera</taxon>
        <taxon>Eurotatoria</taxon>
        <taxon>Bdelloidea</taxon>
        <taxon>Philodinida</taxon>
        <taxon>Philodinidae</taxon>
        <taxon>Rotaria</taxon>
    </lineage>
</organism>
<proteinExistence type="predicted"/>
<dbReference type="SUPFAM" id="SSF56219">
    <property type="entry name" value="DNase I-like"/>
    <property type="match status" value="1"/>
</dbReference>
<reference evidence="1" key="1">
    <citation type="submission" date="2021-02" db="EMBL/GenBank/DDBJ databases">
        <authorList>
            <person name="Nowell W R."/>
        </authorList>
    </citation>
    <scope>NUCLEOTIDE SEQUENCE</scope>
</reference>
<dbReference type="InterPro" id="IPR036691">
    <property type="entry name" value="Endo/exonu/phosph_ase_sf"/>
</dbReference>
<comment type="caution">
    <text evidence="1">The sequence shown here is derived from an EMBL/GenBank/DDBJ whole genome shotgun (WGS) entry which is preliminary data.</text>
</comment>
<dbReference type="Gene3D" id="3.60.10.10">
    <property type="entry name" value="Endonuclease/exonuclease/phosphatase"/>
    <property type="match status" value="1"/>
</dbReference>
<name>A0A816UU27_9BILA</name>
<evidence type="ECO:0000313" key="1">
    <source>
        <dbReference type="EMBL" id="CAF2113181.1"/>
    </source>
</evidence>